<dbReference type="GO" id="GO:0016020">
    <property type="term" value="C:membrane"/>
    <property type="evidence" value="ECO:0007669"/>
    <property type="project" value="TreeGrafter"/>
</dbReference>
<dbReference type="GO" id="GO:0047372">
    <property type="term" value="F:monoacylglycerol lipase activity"/>
    <property type="evidence" value="ECO:0007669"/>
    <property type="project" value="TreeGrafter"/>
</dbReference>
<dbReference type="AlphaFoldDB" id="A0A345PBS7"/>
<dbReference type="InterPro" id="IPR000073">
    <property type="entry name" value="AB_hydrolase_1"/>
</dbReference>
<name>A0A345PBS7_9GAMM</name>
<dbReference type="GO" id="GO:0046464">
    <property type="term" value="P:acylglycerol catabolic process"/>
    <property type="evidence" value="ECO:0007669"/>
    <property type="project" value="TreeGrafter"/>
</dbReference>
<protein>
    <submittedName>
        <fullName evidence="2">Alpha/beta hydrolase</fullName>
    </submittedName>
</protein>
<gene>
    <name evidence="2" type="ORF">HYN46_15360</name>
</gene>
<keyword evidence="2" id="KW-0378">Hydrolase</keyword>
<feature type="domain" description="AB hydrolase-1" evidence="1">
    <location>
        <begin position="34"/>
        <end position="278"/>
    </location>
</feature>
<evidence type="ECO:0000313" key="3">
    <source>
        <dbReference type="Proteomes" id="UP000253940"/>
    </source>
</evidence>
<dbReference type="InterPro" id="IPR050266">
    <property type="entry name" value="AB_hydrolase_sf"/>
</dbReference>
<organism evidence="2 3">
    <name type="scientific">Aquirhabdus parva</name>
    <dbReference type="NCBI Taxonomy" id="2283318"/>
    <lineage>
        <taxon>Bacteria</taxon>
        <taxon>Pseudomonadati</taxon>
        <taxon>Pseudomonadota</taxon>
        <taxon>Gammaproteobacteria</taxon>
        <taxon>Moraxellales</taxon>
        <taxon>Moraxellaceae</taxon>
        <taxon>Aquirhabdus</taxon>
    </lineage>
</organism>
<dbReference type="Pfam" id="PF00561">
    <property type="entry name" value="Abhydrolase_1"/>
    <property type="match status" value="1"/>
</dbReference>
<dbReference type="SUPFAM" id="SSF53474">
    <property type="entry name" value="alpha/beta-Hydrolases"/>
    <property type="match status" value="1"/>
</dbReference>
<dbReference type="InterPro" id="IPR029058">
    <property type="entry name" value="AB_hydrolase_fold"/>
</dbReference>
<evidence type="ECO:0000259" key="1">
    <source>
        <dbReference type="Pfam" id="PF00561"/>
    </source>
</evidence>
<evidence type="ECO:0000313" key="2">
    <source>
        <dbReference type="EMBL" id="AXI04736.1"/>
    </source>
</evidence>
<dbReference type="Proteomes" id="UP000253940">
    <property type="component" value="Chromosome"/>
</dbReference>
<reference evidence="2 3" key="1">
    <citation type="submission" date="2018-07" db="EMBL/GenBank/DDBJ databases">
        <title>Genome sequencing of Moraxellaceae gen. HYN0046.</title>
        <authorList>
            <person name="Kim M."/>
            <person name="Yi H."/>
        </authorList>
    </citation>
    <scope>NUCLEOTIDE SEQUENCE [LARGE SCALE GENOMIC DNA]</scope>
    <source>
        <strain evidence="2 3">HYN0046</strain>
    </source>
</reference>
<keyword evidence="3" id="KW-1185">Reference proteome</keyword>
<proteinExistence type="predicted"/>
<dbReference type="PANTHER" id="PTHR43798:SF33">
    <property type="entry name" value="HYDROLASE, PUTATIVE (AFU_ORTHOLOGUE AFUA_2G14860)-RELATED"/>
    <property type="match status" value="1"/>
</dbReference>
<sequence>MTRITLANWKAKGLFFSHRGYRIFSRVEGPAPAPVLLLIHGFPTASWDWEAIWPALTRHYRVMTLDMIGFGFSDKPMDYPYSIMDQADIFERLLAEHQVQSYHLLAHDYGDTVAQELLARHNAQEQPRPQLGSVCFLNGGLFPESHRPLLIQKLLRSPIGPILARLNSRNKLADSMQRVFGPNTQPDAELIDGFWQLISTNKGARLLPKLLHYIPERRQHRTRWVGAIQQATIPVKVIDGIADPVSGGHMVERYRALIPKPNVTALQNIGHYPQVEDPQGVLDAYIQFRLAKTES</sequence>
<accession>A0A345PBS7</accession>
<dbReference type="KEGG" id="mbah:HYN46_15360"/>
<dbReference type="PRINTS" id="PR00412">
    <property type="entry name" value="EPOXHYDRLASE"/>
</dbReference>
<dbReference type="OrthoDB" id="334507at2"/>
<dbReference type="Gene3D" id="3.40.50.1820">
    <property type="entry name" value="alpha/beta hydrolase"/>
    <property type="match status" value="1"/>
</dbReference>
<dbReference type="InterPro" id="IPR000639">
    <property type="entry name" value="Epox_hydrolase-like"/>
</dbReference>
<dbReference type="PANTHER" id="PTHR43798">
    <property type="entry name" value="MONOACYLGLYCEROL LIPASE"/>
    <property type="match status" value="1"/>
</dbReference>
<dbReference type="EMBL" id="CP031222">
    <property type="protein sequence ID" value="AXI04736.1"/>
    <property type="molecule type" value="Genomic_DNA"/>
</dbReference>